<evidence type="ECO:0000256" key="1">
    <source>
        <dbReference type="SAM" id="MobiDB-lite"/>
    </source>
</evidence>
<proteinExistence type="predicted"/>
<feature type="region of interest" description="Disordered" evidence="1">
    <location>
        <begin position="134"/>
        <end position="188"/>
    </location>
</feature>
<dbReference type="Pfam" id="PF03413">
    <property type="entry name" value="PepSY"/>
    <property type="match status" value="1"/>
</dbReference>
<dbReference type="PROSITE" id="PS51257">
    <property type="entry name" value="PROKAR_LIPOPROTEIN"/>
    <property type="match status" value="1"/>
</dbReference>
<dbReference type="AlphaFoldDB" id="A0A385D7J1"/>
<feature type="domain" description="PepSY" evidence="3">
    <location>
        <begin position="171"/>
        <end position="225"/>
    </location>
</feature>
<reference evidence="4 5" key="1">
    <citation type="submission" date="2018-08" db="EMBL/GenBank/DDBJ databases">
        <authorList>
            <person name="Ferrada E.E."/>
            <person name="Latorre B.A."/>
        </authorList>
    </citation>
    <scope>NUCLEOTIDE SEQUENCE [LARGE SCALE GENOMIC DNA]</scope>
    <source>
        <strain evidence="4 5">VK-A60T</strain>
    </source>
</reference>
<gene>
    <name evidence="4" type="ORF">D0C37_03985</name>
</gene>
<feature type="signal peptide" evidence="2">
    <location>
        <begin position="1"/>
        <end position="28"/>
    </location>
</feature>
<evidence type="ECO:0000256" key="2">
    <source>
        <dbReference type="SAM" id="SignalP"/>
    </source>
</evidence>
<dbReference type="GeneID" id="300113382"/>
<organism evidence="4 5">
    <name type="scientific">Streptomyces koyangensis</name>
    <dbReference type="NCBI Taxonomy" id="188770"/>
    <lineage>
        <taxon>Bacteria</taxon>
        <taxon>Bacillati</taxon>
        <taxon>Actinomycetota</taxon>
        <taxon>Actinomycetes</taxon>
        <taxon>Kitasatosporales</taxon>
        <taxon>Streptomycetaceae</taxon>
        <taxon>Streptomyces</taxon>
        <taxon>Streptomyces aurantiacus group</taxon>
    </lineage>
</organism>
<sequence length="229" mass="24066">MNRSTPRSPRRRPSRAPAAALLALVALGAAGCSDGNEPETGTTPGTSRSGTPTPSPTVSEEETATPMDDDARENQALLAATTVSLAQAVKAAGEDERDARPVAVELGRTARDAPHWTVTLAEEDGTAFALRVDAASGAVSDSPADDRPDDERDDREERKTLLEEAETDAPDAAKAATDRRAGTAVRAELEESDGTAVWQVEVVDQESFRTTAVDVDAGDGRVLREDTAD</sequence>
<dbReference type="InterPro" id="IPR025711">
    <property type="entry name" value="PepSY"/>
</dbReference>
<protein>
    <submittedName>
        <fullName evidence="4">Peptidase M4</fullName>
    </submittedName>
</protein>
<dbReference type="Gene3D" id="3.10.450.40">
    <property type="match status" value="2"/>
</dbReference>
<accession>A0A385D7J1</accession>
<dbReference type="Proteomes" id="UP000259636">
    <property type="component" value="Chromosome"/>
</dbReference>
<evidence type="ECO:0000313" key="5">
    <source>
        <dbReference type="Proteomes" id="UP000259636"/>
    </source>
</evidence>
<keyword evidence="2" id="KW-0732">Signal</keyword>
<evidence type="ECO:0000313" key="4">
    <source>
        <dbReference type="EMBL" id="AXQ53851.1"/>
    </source>
</evidence>
<dbReference type="KEGG" id="sky:D0C37_03985"/>
<feature type="compositionally biased region" description="Basic and acidic residues" evidence="1">
    <location>
        <begin position="144"/>
        <end position="162"/>
    </location>
</feature>
<feature type="compositionally biased region" description="Acidic residues" evidence="1">
    <location>
        <begin position="59"/>
        <end position="71"/>
    </location>
</feature>
<evidence type="ECO:0000259" key="3">
    <source>
        <dbReference type="Pfam" id="PF03413"/>
    </source>
</evidence>
<name>A0A385D7J1_9ACTN</name>
<feature type="chain" id="PRO_5038412259" evidence="2">
    <location>
        <begin position="29"/>
        <end position="229"/>
    </location>
</feature>
<dbReference type="EMBL" id="CP031742">
    <property type="protein sequence ID" value="AXQ53851.1"/>
    <property type="molecule type" value="Genomic_DNA"/>
</dbReference>
<feature type="compositionally biased region" description="Low complexity" evidence="1">
    <location>
        <begin position="38"/>
        <end position="58"/>
    </location>
</feature>
<feature type="region of interest" description="Disordered" evidence="1">
    <location>
        <begin position="89"/>
        <end position="108"/>
    </location>
</feature>
<feature type="region of interest" description="Disordered" evidence="1">
    <location>
        <begin position="30"/>
        <end position="75"/>
    </location>
</feature>
<dbReference type="RefSeq" id="WP_101278460.1">
    <property type="nucleotide sequence ID" value="NZ_CP031742.1"/>
</dbReference>